<accession>A0A1Q6DSH5</accession>
<proteinExistence type="predicted"/>
<name>A0A1Q6DSH5_METT1</name>
<gene>
    <name evidence="1" type="ORF">BTN85_1980</name>
</gene>
<dbReference type="AlphaFoldDB" id="A0A1Q6DSH5"/>
<dbReference type="EMBL" id="MSDW01000002">
    <property type="protein sequence ID" value="OKY77330.1"/>
    <property type="molecule type" value="Genomic_DNA"/>
</dbReference>
<evidence type="ECO:0000313" key="2">
    <source>
        <dbReference type="Proteomes" id="UP000185744"/>
    </source>
</evidence>
<reference evidence="1" key="1">
    <citation type="submission" date="2016-12" db="EMBL/GenBank/DDBJ databases">
        <title>Discovery of methanogenic haloarchaea.</title>
        <authorList>
            <person name="Sorokin D.Y."/>
            <person name="Makarova K.S."/>
            <person name="Abbas B."/>
            <person name="Ferrer M."/>
            <person name="Golyshin P.N."/>
        </authorList>
    </citation>
    <scope>NUCLEOTIDE SEQUENCE [LARGE SCALE GENOMIC DNA]</scope>
    <source>
        <strain evidence="1">HMET1</strain>
    </source>
</reference>
<comment type="caution">
    <text evidence="1">The sequence shown here is derived from an EMBL/GenBank/DDBJ whole genome shotgun (WGS) entry which is preliminary data.</text>
</comment>
<organism evidence="1 2">
    <name type="scientific">Methanohalarchaeum thermophilum</name>
    <dbReference type="NCBI Taxonomy" id="1903181"/>
    <lineage>
        <taxon>Archaea</taxon>
        <taxon>Methanobacteriati</taxon>
        <taxon>Methanobacteriota</taxon>
        <taxon>Methanonatronarchaeia</taxon>
        <taxon>Methanonatronarchaeales</taxon>
        <taxon>Methanonatronarchaeaceae</taxon>
        <taxon>Candidatus Methanohalarchaeum</taxon>
    </lineage>
</organism>
<dbReference type="Proteomes" id="UP000185744">
    <property type="component" value="Unassembled WGS sequence"/>
</dbReference>
<keyword evidence="2" id="KW-1185">Reference proteome</keyword>
<evidence type="ECO:0000313" key="1">
    <source>
        <dbReference type="EMBL" id="OKY77330.1"/>
    </source>
</evidence>
<dbReference type="InterPro" id="IPR046666">
    <property type="entry name" value="DUF6775"/>
</dbReference>
<dbReference type="Pfam" id="PF20565">
    <property type="entry name" value="DUF6775"/>
    <property type="match status" value="1"/>
</dbReference>
<sequence>MNLNKLNKQEINLYLYNEPCTENFDLDEIQSYLKEKTGFNAIKRTAFVKQVEDRENFAKKLASTRIKDEEKGWDDLPPLPNEISFEKKILKNPEKRLTSVVYDGNKLAKSFLEEINQEEKNWNDVHLIYTNRLFGTHKEKDGYNLRVVIYGLPSLISTSGIVEAPKKPKKYYQNEKKRTFNHKTIDQIEEAKKKYNGKFIDYDDKRITKALKGYSLQAILNQLLGTQSCPNQKCRLHNPNLQNQVIKSQLKKPEFCKKHKKLIKKIKTK</sequence>
<dbReference type="InParanoid" id="A0A1Q6DSH5"/>
<protein>
    <submittedName>
        <fullName evidence="1">Uncharacterized protein</fullName>
    </submittedName>
</protein>